<keyword evidence="1" id="KW-0812">Transmembrane</keyword>
<feature type="transmembrane region" description="Helical" evidence="1">
    <location>
        <begin position="15"/>
        <end position="34"/>
    </location>
</feature>
<keyword evidence="1" id="KW-1133">Transmembrane helix</keyword>
<evidence type="ECO:0000313" key="2">
    <source>
        <dbReference type="EMBL" id="OGG90499.1"/>
    </source>
</evidence>
<gene>
    <name evidence="2" type="ORF">A3H55_01650</name>
</gene>
<dbReference type="Proteomes" id="UP000177998">
    <property type="component" value="Unassembled WGS sequence"/>
</dbReference>
<organism evidence="2 3">
    <name type="scientific">Candidatus Kuenenbacteria bacterium RIFCSPLOWO2_02_FULL_42_16</name>
    <dbReference type="NCBI Taxonomy" id="1798564"/>
    <lineage>
        <taxon>Bacteria</taxon>
        <taxon>Candidatus Kueneniibacteriota</taxon>
    </lineage>
</organism>
<reference evidence="2 3" key="1">
    <citation type="journal article" date="2016" name="Nat. Commun.">
        <title>Thousands of microbial genomes shed light on interconnected biogeochemical processes in an aquifer system.</title>
        <authorList>
            <person name="Anantharaman K."/>
            <person name="Brown C.T."/>
            <person name="Hug L.A."/>
            <person name="Sharon I."/>
            <person name="Castelle C.J."/>
            <person name="Probst A.J."/>
            <person name="Thomas B.C."/>
            <person name="Singh A."/>
            <person name="Wilkins M.J."/>
            <person name="Karaoz U."/>
            <person name="Brodie E.L."/>
            <person name="Williams K.H."/>
            <person name="Hubbard S.S."/>
            <person name="Banfield J.F."/>
        </authorList>
    </citation>
    <scope>NUCLEOTIDE SEQUENCE [LARGE SCALE GENOMIC DNA]</scope>
</reference>
<feature type="transmembrane region" description="Helical" evidence="1">
    <location>
        <begin position="91"/>
        <end position="110"/>
    </location>
</feature>
<sequence length="451" mass="49596">MNEFLNRMEAWAKKLFPLGLVLYAGPIPVAHFISSVFGTIWSTVEVVGMRLAGVAIDVALIARRYRWFLFYVPAAVTLCFVVGIHTGSQPWIAAGGIILGLAMMFIWLYANTITFIIAEILNAGQAAIGKSIGFFAWAAQALGATVTFDSGSFRIMDTDAIKKSLRGTWDLMIPMLLLSLLLYLVPTWKTFLTIPGLILIVMIGLVLTISTGKDTMKTRLMWLRVVNAVGTIVVVWLIFSQVMPKTAGAVTTRTKTTDQTLGDLIKGDWQNMTCNQRIDLLDKNGMVKDSLKASEQFVMCSSMDTTFGGTNYKLTFHVTPSGPKLAGYAWEPLIKKNTKKGWVKKQSALAAQQAARQRAIQDSLAQYQPFVVVDLATAIGDSIFFRNPNRKEVRIGLAWSGGERGFYFVFPHETTAALVCGNGPASQLHFSCPAGVKIEKQSGKKNEFVLL</sequence>
<feature type="transmembrane region" description="Helical" evidence="1">
    <location>
        <begin position="221"/>
        <end position="239"/>
    </location>
</feature>
<evidence type="ECO:0000313" key="3">
    <source>
        <dbReference type="Proteomes" id="UP000177998"/>
    </source>
</evidence>
<feature type="transmembrane region" description="Helical" evidence="1">
    <location>
        <begin position="68"/>
        <end position="85"/>
    </location>
</feature>
<feature type="transmembrane region" description="Helical" evidence="1">
    <location>
        <begin position="191"/>
        <end position="209"/>
    </location>
</feature>
<protein>
    <submittedName>
        <fullName evidence="2">Uncharacterized protein</fullName>
    </submittedName>
</protein>
<accession>A0A1F6FXB8</accession>
<keyword evidence="1" id="KW-0472">Membrane</keyword>
<proteinExistence type="predicted"/>
<evidence type="ECO:0000256" key="1">
    <source>
        <dbReference type="SAM" id="Phobius"/>
    </source>
</evidence>
<dbReference type="AlphaFoldDB" id="A0A1F6FXB8"/>
<comment type="caution">
    <text evidence="2">The sequence shown here is derived from an EMBL/GenBank/DDBJ whole genome shotgun (WGS) entry which is preliminary data.</text>
</comment>
<name>A0A1F6FXB8_9BACT</name>
<dbReference type="EMBL" id="MFMZ01000043">
    <property type="protein sequence ID" value="OGG90499.1"/>
    <property type="molecule type" value="Genomic_DNA"/>
</dbReference>
<dbReference type="STRING" id="1798564.A3H55_01650"/>